<evidence type="ECO:0000313" key="3">
    <source>
        <dbReference type="Proteomes" id="UP001157418"/>
    </source>
</evidence>
<feature type="compositionally biased region" description="Basic residues" evidence="1">
    <location>
        <begin position="1"/>
        <end position="14"/>
    </location>
</feature>
<dbReference type="EMBL" id="CAKMRJ010001112">
    <property type="protein sequence ID" value="CAH1420591.1"/>
    <property type="molecule type" value="Genomic_DNA"/>
</dbReference>
<feature type="region of interest" description="Disordered" evidence="1">
    <location>
        <begin position="1"/>
        <end position="39"/>
    </location>
</feature>
<reference evidence="2 3" key="1">
    <citation type="submission" date="2022-01" db="EMBL/GenBank/DDBJ databases">
        <authorList>
            <person name="Xiong W."/>
            <person name="Schranz E."/>
        </authorList>
    </citation>
    <scope>NUCLEOTIDE SEQUENCE [LARGE SCALE GENOMIC DNA]</scope>
</reference>
<name>A0AAU9M0H7_9ASTR</name>
<evidence type="ECO:0000256" key="1">
    <source>
        <dbReference type="SAM" id="MobiDB-lite"/>
    </source>
</evidence>
<feature type="compositionally biased region" description="Gly residues" evidence="1">
    <location>
        <begin position="25"/>
        <end position="37"/>
    </location>
</feature>
<protein>
    <submittedName>
        <fullName evidence="2">Uncharacterized protein</fullName>
    </submittedName>
</protein>
<accession>A0AAU9M0H7</accession>
<dbReference type="Proteomes" id="UP001157418">
    <property type="component" value="Unassembled WGS sequence"/>
</dbReference>
<organism evidence="2 3">
    <name type="scientific">Lactuca virosa</name>
    <dbReference type="NCBI Taxonomy" id="75947"/>
    <lineage>
        <taxon>Eukaryota</taxon>
        <taxon>Viridiplantae</taxon>
        <taxon>Streptophyta</taxon>
        <taxon>Embryophyta</taxon>
        <taxon>Tracheophyta</taxon>
        <taxon>Spermatophyta</taxon>
        <taxon>Magnoliopsida</taxon>
        <taxon>eudicotyledons</taxon>
        <taxon>Gunneridae</taxon>
        <taxon>Pentapetalae</taxon>
        <taxon>asterids</taxon>
        <taxon>campanulids</taxon>
        <taxon>Asterales</taxon>
        <taxon>Asteraceae</taxon>
        <taxon>Cichorioideae</taxon>
        <taxon>Cichorieae</taxon>
        <taxon>Lactucinae</taxon>
        <taxon>Lactuca</taxon>
    </lineage>
</organism>
<dbReference type="AlphaFoldDB" id="A0AAU9M0H7"/>
<sequence>MSKKRPRSTTKHHKAISEEQEAEMAGGGGGGGEGHTGGTNWRYQKLDMTLFDSENPNGWILRIEGYFNFYRLSESDKMEAAVVALEGDTQLWF</sequence>
<proteinExistence type="predicted"/>
<keyword evidence="3" id="KW-1185">Reference proteome</keyword>
<gene>
    <name evidence="2" type="ORF">LVIROSA_LOCUS8041</name>
</gene>
<evidence type="ECO:0000313" key="2">
    <source>
        <dbReference type="EMBL" id="CAH1420591.1"/>
    </source>
</evidence>
<comment type="caution">
    <text evidence="2">The sequence shown here is derived from an EMBL/GenBank/DDBJ whole genome shotgun (WGS) entry which is preliminary data.</text>
</comment>